<dbReference type="AlphaFoldDB" id="A0AAV7MW94"/>
<gene>
    <name evidence="1" type="ORF">NDU88_005429</name>
</gene>
<reference evidence="1" key="1">
    <citation type="journal article" date="2022" name="bioRxiv">
        <title>Sequencing and chromosome-scale assembly of the giantPleurodeles waltlgenome.</title>
        <authorList>
            <person name="Brown T."/>
            <person name="Elewa A."/>
            <person name="Iarovenko S."/>
            <person name="Subramanian E."/>
            <person name="Araus A.J."/>
            <person name="Petzold A."/>
            <person name="Susuki M."/>
            <person name="Suzuki K.-i.T."/>
            <person name="Hayashi T."/>
            <person name="Toyoda A."/>
            <person name="Oliveira C."/>
            <person name="Osipova E."/>
            <person name="Leigh N.D."/>
            <person name="Simon A."/>
            <person name="Yun M.H."/>
        </authorList>
    </citation>
    <scope>NUCLEOTIDE SEQUENCE</scope>
    <source>
        <strain evidence="1">20211129_DDA</strain>
        <tissue evidence="1">Liver</tissue>
    </source>
</reference>
<sequence length="185" mass="20281">MHRPRLLVRLRIGQQASSLILREKGDRKTHALEPYLTIRPKYIRPGSAAACSADGVPSPTAYFLLSRHALLKSFITTPASSSPQGKNLSMNYSVPELQQSPYSATVQPTSTLHFSQSAFARQAVTAFTSCYLPMFSDNVVTVFLRVALAAVFVYSVFSSNLQIPHRGRAPLDHVRLMSSSISKAG</sequence>
<dbReference type="Proteomes" id="UP001066276">
    <property type="component" value="Chromosome 9"/>
</dbReference>
<accession>A0AAV7MW94</accession>
<dbReference type="EMBL" id="JANPWB010000013">
    <property type="protein sequence ID" value="KAJ1108045.1"/>
    <property type="molecule type" value="Genomic_DNA"/>
</dbReference>
<comment type="caution">
    <text evidence="1">The sequence shown here is derived from an EMBL/GenBank/DDBJ whole genome shotgun (WGS) entry which is preliminary data.</text>
</comment>
<evidence type="ECO:0000313" key="1">
    <source>
        <dbReference type="EMBL" id="KAJ1108045.1"/>
    </source>
</evidence>
<proteinExistence type="predicted"/>
<evidence type="ECO:0000313" key="2">
    <source>
        <dbReference type="Proteomes" id="UP001066276"/>
    </source>
</evidence>
<organism evidence="1 2">
    <name type="scientific">Pleurodeles waltl</name>
    <name type="common">Iberian ribbed newt</name>
    <dbReference type="NCBI Taxonomy" id="8319"/>
    <lineage>
        <taxon>Eukaryota</taxon>
        <taxon>Metazoa</taxon>
        <taxon>Chordata</taxon>
        <taxon>Craniata</taxon>
        <taxon>Vertebrata</taxon>
        <taxon>Euteleostomi</taxon>
        <taxon>Amphibia</taxon>
        <taxon>Batrachia</taxon>
        <taxon>Caudata</taxon>
        <taxon>Salamandroidea</taxon>
        <taxon>Salamandridae</taxon>
        <taxon>Pleurodelinae</taxon>
        <taxon>Pleurodeles</taxon>
    </lineage>
</organism>
<name>A0AAV7MW94_PLEWA</name>
<protein>
    <submittedName>
        <fullName evidence="1">Uncharacterized protein</fullName>
    </submittedName>
</protein>
<keyword evidence="2" id="KW-1185">Reference proteome</keyword>